<keyword evidence="5" id="KW-0175">Coiled coil</keyword>
<dbReference type="Gene3D" id="6.10.250.3150">
    <property type="match status" value="1"/>
</dbReference>
<dbReference type="EMBL" id="JASOOY020000011">
    <property type="protein sequence ID" value="MEO3716522.1"/>
    <property type="molecule type" value="Genomic_DNA"/>
</dbReference>
<evidence type="ECO:0000313" key="10">
    <source>
        <dbReference type="Proteomes" id="UP001223646"/>
    </source>
</evidence>
<dbReference type="Pfam" id="PF00877">
    <property type="entry name" value="NLPC_P60"/>
    <property type="match status" value="1"/>
</dbReference>
<feature type="region of interest" description="Disordered" evidence="6">
    <location>
        <begin position="1"/>
        <end position="22"/>
    </location>
</feature>
<comment type="caution">
    <text evidence="9">The sequence shown here is derived from an EMBL/GenBank/DDBJ whole genome shotgun (WGS) entry which is preliminary data.</text>
</comment>
<feature type="transmembrane region" description="Helical" evidence="7">
    <location>
        <begin position="27"/>
        <end position="47"/>
    </location>
</feature>
<evidence type="ECO:0000259" key="8">
    <source>
        <dbReference type="PROSITE" id="PS51935"/>
    </source>
</evidence>
<evidence type="ECO:0000313" key="9">
    <source>
        <dbReference type="EMBL" id="MEO3716522.1"/>
    </source>
</evidence>
<evidence type="ECO:0000256" key="6">
    <source>
        <dbReference type="SAM" id="MobiDB-lite"/>
    </source>
</evidence>
<keyword evidence="4" id="KW-0788">Thiol protease</keyword>
<name>A0AAW9SH39_CORAY</name>
<dbReference type="Proteomes" id="UP001223646">
    <property type="component" value="Unassembled WGS sequence"/>
</dbReference>
<sequence>LNTQFEKGLDLSRHRASRRRHNSRRGVVGLTVVAGLTFGSVGLAPIASAQDEQPAPDLATADGIITELEKISRDTEAISEEVTELDSQVQAKEEELRHAEGELKRSEDQVLRAQDDLKALSGEISYFAKKRMRGEIVDPLSAALGSASAQDAIDRTGYINKMFRDNDEVVSRAVQARKDAEDGKANALRLQGDIRKQLDDLAKRRDDLDKRSAEFDERAEHVKSMVDALSPEQREIWISKNNPITEGLDKLLGSSAAVDAAMSKLGSPYSWGAAGPSAFDCSGLMYWAYQQIGKSIPRTSQAQLAGGTPVSRDQLQPGDIIGYYPGITHVGMYIGNGQIVHASDYGIPVQVVSIDQGGPYQGAVRF</sequence>
<dbReference type="InterPro" id="IPR051794">
    <property type="entry name" value="PG_Endopeptidase_C40"/>
</dbReference>
<keyword evidence="2" id="KW-0645">Protease</keyword>
<dbReference type="GO" id="GO:0008234">
    <property type="term" value="F:cysteine-type peptidase activity"/>
    <property type="evidence" value="ECO:0007669"/>
    <property type="project" value="UniProtKB-KW"/>
</dbReference>
<organism evidence="9 10">
    <name type="scientific">Corynebacterium amycolatum</name>
    <dbReference type="NCBI Taxonomy" id="43765"/>
    <lineage>
        <taxon>Bacteria</taxon>
        <taxon>Bacillati</taxon>
        <taxon>Actinomycetota</taxon>
        <taxon>Actinomycetes</taxon>
        <taxon>Mycobacteriales</taxon>
        <taxon>Corynebacteriaceae</taxon>
        <taxon>Corynebacterium</taxon>
    </lineage>
</organism>
<dbReference type="PANTHER" id="PTHR47359">
    <property type="entry name" value="PEPTIDOGLYCAN DL-ENDOPEPTIDASE CWLO"/>
    <property type="match status" value="1"/>
</dbReference>
<keyword evidence="7" id="KW-1133">Transmembrane helix</keyword>
<reference evidence="9" key="1">
    <citation type="submission" date="2023-05" db="EMBL/GenBank/DDBJ databases">
        <authorList>
            <person name="Du J."/>
        </authorList>
    </citation>
    <scope>NUCLEOTIDE SEQUENCE</scope>
    <source>
        <strain evidence="9">UMB1064</strain>
    </source>
</reference>
<dbReference type="Gene3D" id="3.90.1720.10">
    <property type="entry name" value="endopeptidase domain like (from Nostoc punctiforme)"/>
    <property type="match status" value="1"/>
</dbReference>
<comment type="similarity">
    <text evidence="1">Belongs to the peptidase C40 family.</text>
</comment>
<feature type="non-terminal residue" evidence="9">
    <location>
        <position position="1"/>
    </location>
</feature>
<reference evidence="9" key="2">
    <citation type="submission" date="2024-05" db="EMBL/GenBank/DDBJ databases">
        <authorList>
            <person name="Wolfe A."/>
        </authorList>
    </citation>
    <scope>NUCLEOTIDE SEQUENCE</scope>
    <source>
        <strain evidence="9">UMB1064</strain>
    </source>
</reference>
<dbReference type="PROSITE" id="PS51935">
    <property type="entry name" value="NLPC_P60"/>
    <property type="match status" value="1"/>
</dbReference>
<evidence type="ECO:0000256" key="1">
    <source>
        <dbReference type="ARBA" id="ARBA00007074"/>
    </source>
</evidence>
<proteinExistence type="inferred from homology"/>
<keyword evidence="7" id="KW-0472">Membrane</keyword>
<feature type="coiled-coil region" evidence="5">
    <location>
        <begin position="75"/>
        <end position="123"/>
    </location>
</feature>
<gene>
    <name evidence="9" type="ORF">QP460_002810</name>
</gene>
<dbReference type="PANTHER" id="PTHR47359:SF3">
    <property type="entry name" value="NLP_P60 DOMAIN-CONTAINING PROTEIN-RELATED"/>
    <property type="match status" value="1"/>
</dbReference>
<protein>
    <submittedName>
        <fullName evidence="9">NlpC/P60 family protein</fullName>
    </submittedName>
</protein>
<keyword evidence="3" id="KW-0378">Hydrolase</keyword>
<evidence type="ECO:0000256" key="4">
    <source>
        <dbReference type="ARBA" id="ARBA00022807"/>
    </source>
</evidence>
<accession>A0AAW9SH39</accession>
<keyword evidence="7" id="KW-0812">Transmembrane</keyword>
<evidence type="ECO:0000256" key="2">
    <source>
        <dbReference type="ARBA" id="ARBA00022670"/>
    </source>
</evidence>
<evidence type="ECO:0000256" key="5">
    <source>
        <dbReference type="SAM" id="Coils"/>
    </source>
</evidence>
<dbReference type="InterPro" id="IPR038765">
    <property type="entry name" value="Papain-like_cys_pep_sf"/>
</dbReference>
<feature type="domain" description="NlpC/P60" evidence="8">
    <location>
        <begin position="251"/>
        <end position="366"/>
    </location>
</feature>
<evidence type="ECO:0000256" key="3">
    <source>
        <dbReference type="ARBA" id="ARBA00022801"/>
    </source>
</evidence>
<evidence type="ECO:0000256" key="7">
    <source>
        <dbReference type="SAM" id="Phobius"/>
    </source>
</evidence>
<dbReference type="SUPFAM" id="SSF54001">
    <property type="entry name" value="Cysteine proteinases"/>
    <property type="match status" value="1"/>
</dbReference>
<dbReference type="GO" id="GO:0006508">
    <property type="term" value="P:proteolysis"/>
    <property type="evidence" value="ECO:0007669"/>
    <property type="project" value="UniProtKB-KW"/>
</dbReference>
<dbReference type="InterPro" id="IPR000064">
    <property type="entry name" value="NLP_P60_dom"/>
</dbReference>
<dbReference type="AlphaFoldDB" id="A0AAW9SH39"/>